<evidence type="ECO:0000259" key="3">
    <source>
        <dbReference type="PROSITE" id="PS51710"/>
    </source>
</evidence>
<dbReference type="RefSeq" id="WP_257743625.1">
    <property type="nucleotide sequence ID" value="NZ_CP096115.1"/>
</dbReference>
<reference evidence="4" key="1">
    <citation type="submission" date="2022-04" db="EMBL/GenBank/DDBJ databases">
        <title>Complete genome of Methanoplanus endosymbiosus DSM 3599.</title>
        <authorList>
            <person name="Chen S.-C."/>
            <person name="You Y.-T."/>
            <person name="Zhou Y.-Z."/>
            <person name="Lai M.-C."/>
        </authorList>
    </citation>
    <scope>NUCLEOTIDE SEQUENCE</scope>
    <source>
        <strain evidence="4">DSM 3599</strain>
    </source>
</reference>
<accession>A0A9E7PNH0</accession>
<keyword evidence="2" id="KW-0342">GTP-binding</keyword>
<dbReference type="GO" id="GO:0005525">
    <property type="term" value="F:GTP binding"/>
    <property type="evidence" value="ECO:0007669"/>
    <property type="project" value="UniProtKB-KW"/>
</dbReference>
<organism evidence="4 5">
    <name type="scientific">Methanoplanus endosymbiosus</name>
    <dbReference type="NCBI Taxonomy" id="33865"/>
    <lineage>
        <taxon>Archaea</taxon>
        <taxon>Methanobacteriati</taxon>
        <taxon>Methanobacteriota</taxon>
        <taxon>Stenosarchaea group</taxon>
        <taxon>Methanomicrobia</taxon>
        <taxon>Methanomicrobiales</taxon>
        <taxon>Methanomicrobiaceae</taxon>
        <taxon>Methanoplanus</taxon>
    </lineage>
</organism>
<protein>
    <submittedName>
        <fullName evidence="4">50S ribosome-binding GTPase</fullName>
    </submittedName>
</protein>
<keyword evidence="5" id="KW-1185">Reference proteome</keyword>
<dbReference type="AlphaFoldDB" id="A0A9E7PNH0"/>
<dbReference type="SUPFAM" id="SSF52540">
    <property type="entry name" value="P-loop containing nucleoside triphosphate hydrolases"/>
    <property type="match status" value="1"/>
</dbReference>
<keyword evidence="1" id="KW-0547">Nucleotide-binding</keyword>
<dbReference type="PRINTS" id="PR00326">
    <property type="entry name" value="GTP1OBG"/>
</dbReference>
<dbReference type="Pfam" id="PF06858">
    <property type="entry name" value="NOG1"/>
    <property type="match status" value="1"/>
</dbReference>
<proteinExistence type="predicted"/>
<evidence type="ECO:0000256" key="2">
    <source>
        <dbReference type="ARBA" id="ARBA00023134"/>
    </source>
</evidence>
<dbReference type="CDD" id="cd01897">
    <property type="entry name" value="NOG"/>
    <property type="match status" value="1"/>
</dbReference>
<gene>
    <name evidence="4" type="ORF">L6E24_05060</name>
</gene>
<dbReference type="InterPro" id="IPR006073">
    <property type="entry name" value="GTP-bd"/>
</dbReference>
<dbReference type="Gene3D" id="1.20.120.1190">
    <property type="match status" value="1"/>
</dbReference>
<feature type="domain" description="OBG-type G" evidence="3">
    <location>
        <begin position="156"/>
        <end position="325"/>
    </location>
</feature>
<evidence type="ECO:0000313" key="4">
    <source>
        <dbReference type="EMBL" id="UUX93488.1"/>
    </source>
</evidence>
<evidence type="ECO:0000256" key="1">
    <source>
        <dbReference type="ARBA" id="ARBA00022741"/>
    </source>
</evidence>
<dbReference type="GeneID" id="74307042"/>
<dbReference type="Gene3D" id="3.40.50.300">
    <property type="entry name" value="P-loop containing nucleotide triphosphate hydrolases"/>
    <property type="match status" value="1"/>
</dbReference>
<dbReference type="KEGG" id="mend:L6E24_05060"/>
<dbReference type="EMBL" id="CP096115">
    <property type="protein sequence ID" value="UUX93488.1"/>
    <property type="molecule type" value="Genomic_DNA"/>
</dbReference>
<sequence>MEFEKIPTVPTADEVMDRALHRAAAAQRLKKNKDRANEEFVRSIYSSIYDKLDDTVKKFPSFDNLPKFYLDISNILFDVDRIKKSLGAVQWAAGQARKTGGTYARQMRQSEDTKGLRKQATARISSIVHQVEKDLLYLNEVRNVLRKLPEIREEEFTVVVAGYPNVGKSSFIKLVSSALPEIAGYAFTTKCIIVGHREVGRERIQIVDTPGILDRPYEMRNEIENQALCAISNVADMILFMVDSSESCGYSIEDQFGLYENLKDLVGDVPMQIVINKADLNELPGYMNMSTQTRAGVREIVDLILRERESSTTWRKPHTPEEIQE</sequence>
<dbReference type="InterPro" id="IPR027417">
    <property type="entry name" value="P-loop_NTPase"/>
</dbReference>
<dbReference type="Proteomes" id="UP001060368">
    <property type="component" value="Chromosome"/>
</dbReference>
<dbReference type="Pfam" id="PF17835">
    <property type="entry name" value="NOG1_N"/>
    <property type="match status" value="1"/>
</dbReference>
<dbReference type="InterPro" id="IPR041623">
    <property type="entry name" value="NOG1_N"/>
</dbReference>
<name>A0A9E7PNH0_9EURY</name>
<dbReference type="InterPro" id="IPR010674">
    <property type="entry name" value="NOG1_Rossman_fold_dom"/>
</dbReference>
<evidence type="ECO:0000313" key="5">
    <source>
        <dbReference type="Proteomes" id="UP001060368"/>
    </source>
</evidence>
<dbReference type="PANTHER" id="PTHR45759">
    <property type="entry name" value="NUCLEOLAR GTP-BINDING PROTEIN 1"/>
    <property type="match status" value="1"/>
</dbReference>
<dbReference type="InterPro" id="IPR031167">
    <property type="entry name" value="G_OBG"/>
</dbReference>
<dbReference type="PROSITE" id="PS51710">
    <property type="entry name" value="G_OBG"/>
    <property type="match status" value="1"/>
</dbReference>